<protein>
    <submittedName>
        <fullName evidence="2">Related to two-component histidine kinase chk-1</fullName>
    </submittedName>
</protein>
<reference evidence="2" key="2">
    <citation type="submission" date="2014-03" db="EMBL/GenBank/DDBJ databases">
        <title>The whipworm genome and dual-species transcriptomics of an intimate host-pathogen interaction.</title>
        <authorList>
            <person name="Foth B.J."/>
            <person name="Tsai I.J."/>
            <person name="Reid A.J."/>
            <person name="Bancroft A.J."/>
            <person name="Nichol S."/>
            <person name="Tracey A."/>
            <person name="Holroyd N."/>
            <person name="Cotton J.A."/>
            <person name="Stanley E.J."/>
            <person name="Zarowiecki M."/>
            <person name="Liu J.Z."/>
            <person name="Huckvale T."/>
            <person name="Cooper P.J."/>
            <person name="Grencis R.K."/>
            <person name="Berriman M."/>
        </authorList>
    </citation>
    <scope>NUCLEOTIDE SEQUENCE [LARGE SCALE GENOMIC DNA]</scope>
</reference>
<organism evidence="2 3">
    <name type="scientific">Trichuris trichiura</name>
    <name type="common">Whipworm</name>
    <name type="synonym">Trichocephalus trichiurus</name>
    <dbReference type="NCBI Taxonomy" id="36087"/>
    <lineage>
        <taxon>Eukaryota</taxon>
        <taxon>Metazoa</taxon>
        <taxon>Ecdysozoa</taxon>
        <taxon>Nematoda</taxon>
        <taxon>Enoplea</taxon>
        <taxon>Dorylaimia</taxon>
        <taxon>Trichinellida</taxon>
        <taxon>Trichuridae</taxon>
        <taxon>Trichuris</taxon>
    </lineage>
</organism>
<evidence type="ECO:0000256" key="1">
    <source>
        <dbReference type="SAM" id="MobiDB-lite"/>
    </source>
</evidence>
<keyword evidence="2" id="KW-0808">Transferase</keyword>
<reference evidence="2" key="1">
    <citation type="submission" date="2014-01" db="EMBL/GenBank/DDBJ databases">
        <authorList>
            <person name="Aslett M."/>
        </authorList>
    </citation>
    <scope>NUCLEOTIDE SEQUENCE</scope>
</reference>
<keyword evidence="2" id="KW-0418">Kinase</keyword>
<evidence type="ECO:0000313" key="2">
    <source>
        <dbReference type="EMBL" id="CDW52436.1"/>
    </source>
</evidence>
<evidence type="ECO:0000313" key="3">
    <source>
        <dbReference type="Proteomes" id="UP000030665"/>
    </source>
</evidence>
<keyword evidence="3" id="KW-1185">Reference proteome</keyword>
<proteinExistence type="predicted"/>
<dbReference type="GO" id="GO:0016301">
    <property type="term" value="F:kinase activity"/>
    <property type="evidence" value="ECO:0007669"/>
    <property type="project" value="UniProtKB-KW"/>
</dbReference>
<dbReference type="OrthoDB" id="10330147at2759"/>
<name>A0A077YXD1_TRITR</name>
<dbReference type="EMBL" id="HG805822">
    <property type="protein sequence ID" value="CDW52436.1"/>
    <property type="molecule type" value="Genomic_DNA"/>
</dbReference>
<accession>A0A077YXD1</accession>
<sequence length="98" mass="10965">MWHKSTTPGKASKRRIFENMVETKLADCKVEVMESYNPGLRPTIVTQISPAKAIGWIEFQLFNFRRCKGILADRSASVSLQSDGETTVSDKSSPKTTK</sequence>
<feature type="region of interest" description="Disordered" evidence="1">
    <location>
        <begin position="78"/>
        <end position="98"/>
    </location>
</feature>
<gene>
    <name evidence="2" type="ORF">TTRE_0000069701</name>
</gene>
<dbReference type="Proteomes" id="UP000030665">
    <property type="component" value="Unassembled WGS sequence"/>
</dbReference>
<dbReference type="AlphaFoldDB" id="A0A077YXD1"/>